<sequence length="141" mass="15310">MKRIKRTAAAAAMVVALGLGATACFEDDATVASENVSKAADNFEVNRRIVVFNGITDKYLMVVVGACSITDEGNQLEIICKTGKDEYVKEFAGLSDNVSYFIEQGKPVKASAYHHRVTFKPQSILPDVDFRGSSEDLPTSQ</sequence>
<evidence type="ECO:0000313" key="1">
    <source>
        <dbReference type="EMBL" id="ATW69369.1"/>
    </source>
</evidence>
<proteinExistence type="predicted"/>
<gene>
    <name evidence="1" type="ORF">SEA_MANUEL_75</name>
</gene>
<name>A0A2H4PR29_9CAUD</name>
<reference evidence="1 2" key="1">
    <citation type="submission" date="2017-11" db="EMBL/GenBank/DDBJ databases">
        <authorList>
            <person name="Laing C."/>
            <person name="Caston J.C."/>
            <person name="Del V.M."/>
            <person name="Young O.M."/>
            <person name="Nayek S."/>
            <person name="Hughes L.E."/>
            <person name="Garlena R.A."/>
            <person name="Russell D.A."/>
            <person name="Pope W.H."/>
            <person name="Jacobs-Sera D."/>
            <person name="Hendrix R.W."/>
            <person name="Hatfull G.F."/>
        </authorList>
    </citation>
    <scope>NUCLEOTIDE SEQUENCE [LARGE SCALE GENOMIC DNA]</scope>
</reference>
<protein>
    <recommendedName>
        <fullName evidence="3">Lipoprotein</fullName>
    </recommendedName>
</protein>
<dbReference type="InterPro" id="IPR058243">
    <property type="entry name" value="Phage_VG64"/>
</dbReference>
<accession>A0A2H4PR29</accession>
<evidence type="ECO:0008006" key="3">
    <source>
        <dbReference type="Google" id="ProtNLM"/>
    </source>
</evidence>
<dbReference type="Pfam" id="PF25682">
    <property type="entry name" value="Phage_VG64"/>
    <property type="match status" value="1"/>
</dbReference>
<dbReference type="EMBL" id="MG518519">
    <property type="protein sequence ID" value="ATW69369.1"/>
    <property type="molecule type" value="Genomic_DNA"/>
</dbReference>
<keyword evidence="2" id="KW-1185">Reference proteome</keyword>
<evidence type="ECO:0000313" key="2">
    <source>
        <dbReference type="Proteomes" id="UP000240735"/>
    </source>
</evidence>
<dbReference type="Proteomes" id="UP000240735">
    <property type="component" value="Segment"/>
</dbReference>
<organism evidence="1 2">
    <name type="scientific">Streptomyces phage Manuel</name>
    <dbReference type="NCBI Taxonomy" id="2053812"/>
    <lineage>
        <taxon>Viruses</taxon>
        <taxon>Duplodnaviria</taxon>
        <taxon>Heunggongvirae</taxon>
        <taxon>Uroviricota</taxon>
        <taxon>Caudoviricetes</taxon>
        <taxon>Beephvirinae</taxon>
        <taxon>Manuelvirus</taxon>
        <taxon>Manuelvirus manuel</taxon>
    </lineage>
</organism>
<dbReference type="PROSITE" id="PS51257">
    <property type="entry name" value="PROKAR_LIPOPROTEIN"/>
    <property type="match status" value="1"/>
</dbReference>